<name>A0ABR8DYE0_9NOSO</name>
<feature type="repeat" description="WD" evidence="3">
    <location>
        <begin position="638"/>
        <end position="670"/>
    </location>
</feature>
<dbReference type="Gene3D" id="3.40.50.300">
    <property type="entry name" value="P-loop containing nucleotide triphosphate hydrolases"/>
    <property type="match status" value="1"/>
</dbReference>
<dbReference type="InterPro" id="IPR036322">
    <property type="entry name" value="WD40_repeat_dom_sf"/>
</dbReference>
<keyword evidence="5" id="KW-1133">Transmembrane helix</keyword>
<dbReference type="PROSITE" id="PS50294">
    <property type="entry name" value="WD_REPEATS_REGION"/>
    <property type="match status" value="6"/>
</dbReference>
<feature type="repeat" description="WD" evidence="3">
    <location>
        <begin position="597"/>
        <end position="628"/>
    </location>
</feature>
<dbReference type="CDD" id="cd00200">
    <property type="entry name" value="WD40"/>
    <property type="match status" value="1"/>
</dbReference>
<feature type="repeat" description="WD" evidence="3">
    <location>
        <begin position="684"/>
        <end position="716"/>
    </location>
</feature>
<sequence length="861" mass="97062">MRYQVGGSLHSDDPTYVTRQADEQLYVSLKTGKFCYVFNSRQMGKSSLLQRTSYRLKSEGHSCVYLDMTRLGIEDTTPEQWYKGIIISLFYSLKLASQIDFQRWWEMQAGISSVQKLQLFVEDILLPNLKSDSLRDGKAKGIFIFIDEIDSLLSLNFPINDFFAWIRQCYNLRPHNSNFERLGFALFGVASPSDLIADKRRTPFNLGKAIELQGFELHEATPLLPGLKQVVSQPQAILQKVIYWTGGQPFLTQKLCDLITEVAFETTTGKITLPPGTEALWVEQLVKTRIIQNWQSQDEPEHLRTIRDRLLFDEQQAGRLLGVYQQMLQAEEPLEPGRGEEEFSRLPLRSVPSDDSREQTQLLLSGLVERHNGYLKIKNPIYRNVFNSQWVLRQLDNLRPYSQTFNAWVASGYKDESRLLRRQALKDTQNWSQGKSLSDLDYQFLAASVECDRREMQMALEAARVLEVEARLEQEKKTAKAIEARLAQEKRTALLQRYLLVAVSIGLLVSSSLGIGTFILYQQTRKSETIAKNSEIRALVSSSVGLFASNRRLDALVEAIKAKKRLQKLDKSNTNLAPQVENALQQAVYGADEYNRFWGHTAAVMAVDVSPDSSLIASASIDKTIKLWRRDGTAIATLKGHQGAVRSVAFSPDGRILASASEDGTIKLWQRDPKDALWRISRTFKGHTASVWGVAFSSDGQTIASASWDTTVRVWKRDGQLLKTFQGYTKAFREVAFSPDSQTIAAASLDGTIKLWRRDTSGWQNAKTLRPLQGHTSWVFSVVFSPDGQTIASAGEDTTVKLWQRDSTDGSYRLHKTLKGHSAGVSGVAFSPDGRTIASASLDKTMKLWDIDGTELRTLRL</sequence>
<feature type="repeat" description="WD" evidence="3">
    <location>
        <begin position="725"/>
        <end position="756"/>
    </location>
</feature>
<keyword evidence="5" id="KW-0812">Transmembrane</keyword>
<keyword evidence="1 3" id="KW-0853">WD repeat</keyword>
<reference evidence="6 7" key="1">
    <citation type="journal article" date="2020" name="ISME J.">
        <title>Comparative genomics reveals insights into cyanobacterial evolution and habitat adaptation.</title>
        <authorList>
            <person name="Chen M.Y."/>
            <person name="Teng W.K."/>
            <person name="Zhao L."/>
            <person name="Hu C.X."/>
            <person name="Zhou Y.K."/>
            <person name="Han B.P."/>
            <person name="Song L.R."/>
            <person name="Shu W.S."/>
        </authorList>
    </citation>
    <scope>NUCLEOTIDE SEQUENCE [LARGE SCALE GENOMIC DNA]</scope>
    <source>
        <strain evidence="6 7">FACHB-838</strain>
    </source>
</reference>
<dbReference type="SUPFAM" id="SSF50978">
    <property type="entry name" value="WD40 repeat-like"/>
    <property type="match status" value="1"/>
</dbReference>
<dbReference type="Pfam" id="PF14516">
    <property type="entry name" value="AAA_35"/>
    <property type="match status" value="1"/>
</dbReference>
<keyword evidence="4" id="KW-0175">Coiled coil</keyword>
<dbReference type="InterPro" id="IPR019775">
    <property type="entry name" value="WD40_repeat_CS"/>
</dbReference>
<feature type="repeat" description="WD" evidence="3">
    <location>
        <begin position="818"/>
        <end position="859"/>
    </location>
</feature>
<dbReference type="InterPro" id="IPR015943">
    <property type="entry name" value="WD40/YVTN_repeat-like_dom_sf"/>
</dbReference>
<evidence type="ECO:0000256" key="5">
    <source>
        <dbReference type="SAM" id="Phobius"/>
    </source>
</evidence>
<dbReference type="SMART" id="SM00320">
    <property type="entry name" value="WD40"/>
    <property type="match status" value="6"/>
</dbReference>
<dbReference type="PANTHER" id="PTHR22847">
    <property type="entry name" value="WD40 REPEAT PROTEIN"/>
    <property type="match status" value="1"/>
</dbReference>
<dbReference type="PRINTS" id="PR00320">
    <property type="entry name" value="GPROTEINBRPT"/>
</dbReference>
<protein>
    <submittedName>
        <fullName evidence="6">AAA-like domain-containing protein</fullName>
    </submittedName>
</protein>
<organism evidence="6 7">
    <name type="scientific">Nostoc flagelliforme FACHB-838</name>
    <dbReference type="NCBI Taxonomy" id="2692904"/>
    <lineage>
        <taxon>Bacteria</taxon>
        <taxon>Bacillati</taxon>
        <taxon>Cyanobacteriota</taxon>
        <taxon>Cyanophyceae</taxon>
        <taxon>Nostocales</taxon>
        <taxon>Nostocaceae</taxon>
        <taxon>Nostoc</taxon>
    </lineage>
</organism>
<gene>
    <name evidence="6" type="ORF">H6G97_35455</name>
</gene>
<evidence type="ECO:0000256" key="3">
    <source>
        <dbReference type="PROSITE-ProRule" id="PRU00221"/>
    </source>
</evidence>
<dbReference type="SUPFAM" id="SSF52540">
    <property type="entry name" value="P-loop containing nucleoside triphosphate hydrolases"/>
    <property type="match status" value="1"/>
</dbReference>
<evidence type="ECO:0000256" key="4">
    <source>
        <dbReference type="SAM" id="Coils"/>
    </source>
</evidence>
<dbReference type="RefSeq" id="WP_190945064.1">
    <property type="nucleotide sequence ID" value="NZ_JACJSI010000168.1"/>
</dbReference>
<keyword evidence="2" id="KW-0677">Repeat</keyword>
<dbReference type="PANTHER" id="PTHR22847:SF637">
    <property type="entry name" value="WD REPEAT DOMAIN 5B"/>
    <property type="match status" value="1"/>
</dbReference>
<dbReference type="PROSITE" id="PS50082">
    <property type="entry name" value="WD_REPEATS_2"/>
    <property type="match status" value="6"/>
</dbReference>
<keyword evidence="5" id="KW-0472">Membrane</keyword>
<evidence type="ECO:0000313" key="7">
    <source>
        <dbReference type="Proteomes" id="UP000623440"/>
    </source>
</evidence>
<dbReference type="InterPro" id="IPR001680">
    <property type="entry name" value="WD40_rpt"/>
</dbReference>
<dbReference type="InterPro" id="IPR027417">
    <property type="entry name" value="P-loop_NTPase"/>
</dbReference>
<comment type="caution">
    <text evidence="6">The sequence shown here is derived from an EMBL/GenBank/DDBJ whole genome shotgun (WGS) entry which is preliminary data.</text>
</comment>
<dbReference type="Proteomes" id="UP000623440">
    <property type="component" value="Unassembled WGS sequence"/>
</dbReference>
<keyword evidence="7" id="KW-1185">Reference proteome</keyword>
<dbReference type="EMBL" id="JACJSI010000168">
    <property type="protein sequence ID" value="MBD2534502.1"/>
    <property type="molecule type" value="Genomic_DNA"/>
</dbReference>
<dbReference type="Pfam" id="PF00400">
    <property type="entry name" value="WD40"/>
    <property type="match status" value="6"/>
</dbReference>
<evidence type="ECO:0000256" key="1">
    <source>
        <dbReference type="ARBA" id="ARBA00022574"/>
    </source>
</evidence>
<dbReference type="PROSITE" id="PS00678">
    <property type="entry name" value="WD_REPEATS_1"/>
    <property type="match status" value="1"/>
</dbReference>
<feature type="coiled-coil region" evidence="4">
    <location>
        <begin position="465"/>
        <end position="492"/>
    </location>
</feature>
<accession>A0ABR8DYE0</accession>
<evidence type="ECO:0000313" key="6">
    <source>
        <dbReference type="EMBL" id="MBD2534502.1"/>
    </source>
</evidence>
<dbReference type="InterPro" id="IPR020472">
    <property type="entry name" value="WD40_PAC1"/>
</dbReference>
<feature type="transmembrane region" description="Helical" evidence="5">
    <location>
        <begin position="498"/>
        <end position="521"/>
    </location>
</feature>
<evidence type="ECO:0000256" key="2">
    <source>
        <dbReference type="ARBA" id="ARBA00022737"/>
    </source>
</evidence>
<dbReference type="Gene3D" id="2.130.10.10">
    <property type="entry name" value="YVTN repeat-like/Quinoprotein amine dehydrogenase"/>
    <property type="match status" value="3"/>
</dbReference>
<feature type="repeat" description="WD" evidence="3">
    <location>
        <begin position="772"/>
        <end position="813"/>
    </location>
</feature>
<proteinExistence type="predicted"/>